<reference evidence="2 3" key="1">
    <citation type="submission" date="2023-07" db="EMBL/GenBank/DDBJ databases">
        <title>Sequencing the genomes of 1000 actinobacteria strains.</title>
        <authorList>
            <person name="Klenk H.-P."/>
        </authorList>
    </citation>
    <scope>NUCLEOTIDE SEQUENCE [LARGE SCALE GENOMIC DNA]</scope>
    <source>
        <strain evidence="2 3">DSM 44388</strain>
    </source>
</reference>
<dbReference type="Proteomes" id="UP001235712">
    <property type="component" value="Unassembled WGS sequence"/>
</dbReference>
<dbReference type="EMBL" id="JAUSQZ010000001">
    <property type="protein sequence ID" value="MDP9824763.1"/>
    <property type="molecule type" value="Genomic_DNA"/>
</dbReference>
<dbReference type="InterPro" id="IPR003772">
    <property type="entry name" value="YceD"/>
</dbReference>
<keyword evidence="3" id="KW-1185">Reference proteome</keyword>
<proteinExistence type="predicted"/>
<evidence type="ECO:0000256" key="1">
    <source>
        <dbReference type="SAM" id="MobiDB-lite"/>
    </source>
</evidence>
<sequence length="173" mass="18623">MQRTVPAPAELGTEVIGVPEGTDVELDLRLEAVMEGVLVSGTVSAVATGECIRCLDGVRQELDVRIAELFSYPENRVAEDQDDDRQEVEEEMINLEPALRDAVVSELPFQPVCREDCPGLCSECGARLADDPDHSHEVADPRWAALQGILTDGVSPKDSGSPAVGNPDEPKES</sequence>
<evidence type="ECO:0008006" key="4">
    <source>
        <dbReference type="Google" id="ProtNLM"/>
    </source>
</evidence>
<feature type="region of interest" description="Disordered" evidence="1">
    <location>
        <begin position="150"/>
        <end position="173"/>
    </location>
</feature>
<gene>
    <name evidence="2" type="ORF">J2S57_000512</name>
</gene>
<evidence type="ECO:0000313" key="2">
    <source>
        <dbReference type="EMBL" id="MDP9824763.1"/>
    </source>
</evidence>
<evidence type="ECO:0000313" key="3">
    <source>
        <dbReference type="Proteomes" id="UP001235712"/>
    </source>
</evidence>
<dbReference type="PANTHER" id="PTHR34374">
    <property type="entry name" value="LARGE RIBOSOMAL RNA SUBUNIT ACCUMULATION PROTEIN YCED HOMOLOG 1, CHLOROPLASTIC"/>
    <property type="match status" value="1"/>
</dbReference>
<protein>
    <recommendedName>
        <fullName evidence="4">Metal-binding protein</fullName>
    </recommendedName>
</protein>
<comment type="caution">
    <text evidence="2">The sequence shown here is derived from an EMBL/GenBank/DDBJ whole genome shotgun (WGS) entry which is preliminary data.</text>
</comment>
<name>A0ABT9NWG0_9ACTN</name>
<dbReference type="PANTHER" id="PTHR34374:SF1">
    <property type="entry name" value="LARGE RIBOSOMAL RNA SUBUNIT ACCUMULATION PROTEIN YCED HOMOLOG 1, CHLOROPLASTIC"/>
    <property type="match status" value="1"/>
</dbReference>
<dbReference type="Pfam" id="PF02620">
    <property type="entry name" value="YceD"/>
    <property type="match status" value="1"/>
</dbReference>
<accession>A0ABT9NWG0</accession>
<organism evidence="2 3">
    <name type="scientific">Kineosporia succinea</name>
    <dbReference type="NCBI Taxonomy" id="84632"/>
    <lineage>
        <taxon>Bacteria</taxon>
        <taxon>Bacillati</taxon>
        <taxon>Actinomycetota</taxon>
        <taxon>Actinomycetes</taxon>
        <taxon>Kineosporiales</taxon>
        <taxon>Kineosporiaceae</taxon>
        <taxon>Kineosporia</taxon>
    </lineage>
</organism>